<dbReference type="FunFam" id="2.60.40.420:FF:000021">
    <property type="entry name" value="Extracellular dihydrogeodin oxidase/laccase"/>
    <property type="match status" value="1"/>
</dbReference>
<dbReference type="InterPro" id="IPR045087">
    <property type="entry name" value="Cu-oxidase_fam"/>
</dbReference>
<evidence type="ECO:0008006" key="10">
    <source>
        <dbReference type="Google" id="ProtNLM"/>
    </source>
</evidence>
<organism evidence="8 9">
    <name type="scientific">Aspergillus indologenus CBS 114.80</name>
    <dbReference type="NCBI Taxonomy" id="1450541"/>
    <lineage>
        <taxon>Eukaryota</taxon>
        <taxon>Fungi</taxon>
        <taxon>Dikarya</taxon>
        <taxon>Ascomycota</taxon>
        <taxon>Pezizomycotina</taxon>
        <taxon>Eurotiomycetes</taxon>
        <taxon>Eurotiomycetidae</taxon>
        <taxon>Eurotiales</taxon>
        <taxon>Aspergillaceae</taxon>
        <taxon>Aspergillus</taxon>
        <taxon>Aspergillus subgen. Circumdati</taxon>
    </lineage>
</organism>
<dbReference type="Gene3D" id="2.60.40.420">
    <property type="entry name" value="Cupredoxins - blue copper proteins"/>
    <property type="match status" value="3"/>
</dbReference>
<dbReference type="GO" id="GO:0016491">
    <property type="term" value="F:oxidoreductase activity"/>
    <property type="evidence" value="ECO:0007669"/>
    <property type="project" value="UniProtKB-KW"/>
</dbReference>
<evidence type="ECO:0000256" key="1">
    <source>
        <dbReference type="ARBA" id="ARBA00010609"/>
    </source>
</evidence>
<dbReference type="CDD" id="cd13854">
    <property type="entry name" value="CuRO_1_MaLCC_like"/>
    <property type="match status" value="1"/>
</dbReference>
<keyword evidence="2" id="KW-0479">Metal-binding</keyword>
<protein>
    <recommendedName>
        <fullName evidence="10">Multicopper oxidase</fullName>
    </recommendedName>
</protein>
<dbReference type="InterPro" id="IPR002355">
    <property type="entry name" value="Cu_oxidase_Cu_BS"/>
</dbReference>
<keyword evidence="9" id="KW-1185">Reference proteome</keyword>
<sequence length="588" mass="65158">MLPALFQCCIWLSPTGKGADINSPQGLYPYGTLPTNYLPPFIKDEGVTQYPPWRDVSPLGPPPDTGVTRHYNFTVMRDITAPDGYKKSAMLINGQFPGPMIEANWGDTISVTVNNMITTGTEEGLAMHWHGITQKGTPWEDGVPGVTQCPIVPRSSFTYTFQADQYGTGWYHSHYSAQLTDGVFGPVIIHGPNHVNYDYDLGPIMISEYHHHDYWSNLVEIFSRPPVIPNVDNNLINGRGIYNCSGTDCSPGASLSRFSFRSGKVHRLRFLNTGSNANQKISIDGHTMTVIANDFIPVKPYNTDVVTLGAGQRTDVLVKATGRPRDAYWMRSSIDMDCLNSTATYPTVTAAIYYEDADPSAWPNTTSTAVWQSNNCAGDPLNQTVPYYPLTPPGTPSTTDTIEINLAQNATGHYLFYMNNATFRANYNAPLLLLGRTGNFSDPYYANANAYNSGANSSVRLVFNNIYPMHHPLHLHGHNFWVLAEGRGTWDGVVVNPANPQRRDTQMMQAGTPENPAFVVLEWELDNPGVWPLHCHMSYHVSMGLSLNIIEQPEKIQQLKIPASLAKTCHEWAVFSGQEFVNEIDSGV</sequence>
<evidence type="ECO:0000256" key="4">
    <source>
        <dbReference type="ARBA" id="ARBA00023008"/>
    </source>
</evidence>
<evidence type="ECO:0000256" key="3">
    <source>
        <dbReference type="ARBA" id="ARBA00023002"/>
    </source>
</evidence>
<evidence type="ECO:0000256" key="2">
    <source>
        <dbReference type="ARBA" id="ARBA00022723"/>
    </source>
</evidence>
<dbReference type="InterPro" id="IPR008972">
    <property type="entry name" value="Cupredoxin"/>
</dbReference>
<feature type="domain" description="Plastocyanin-like" evidence="6">
    <location>
        <begin position="429"/>
        <end position="554"/>
    </location>
</feature>
<dbReference type="PANTHER" id="PTHR11709:SF145">
    <property type="entry name" value="LCC1"/>
    <property type="match status" value="1"/>
</dbReference>
<keyword evidence="4" id="KW-0186">Copper</keyword>
<comment type="similarity">
    <text evidence="1">Belongs to the multicopper oxidase family.</text>
</comment>
<dbReference type="CDD" id="cd13901">
    <property type="entry name" value="CuRO_3_MaLCC_like"/>
    <property type="match status" value="1"/>
</dbReference>
<dbReference type="PANTHER" id="PTHR11709">
    <property type="entry name" value="MULTI-COPPER OXIDASE"/>
    <property type="match status" value="1"/>
</dbReference>
<dbReference type="Proteomes" id="UP000248817">
    <property type="component" value="Unassembled WGS sequence"/>
</dbReference>
<evidence type="ECO:0000313" key="9">
    <source>
        <dbReference type="Proteomes" id="UP000248817"/>
    </source>
</evidence>
<dbReference type="Pfam" id="PF07731">
    <property type="entry name" value="Cu-oxidase_2"/>
    <property type="match status" value="1"/>
</dbReference>
<dbReference type="InterPro" id="IPR033138">
    <property type="entry name" value="Cu_oxidase_CS"/>
</dbReference>
<reference evidence="8 9" key="1">
    <citation type="submission" date="2018-02" db="EMBL/GenBank/DDBJ databases">
        <title>The genomes of Aspergillus section Nigri reveals drivers in fungal speciation.</title>
        <authorList>
            <consortium name="DOE Joint Genome Institute"/>
            <person name="Vesth T.C."/>
            <person name="Nybo J."/>
            <person name="Theobald S."/>
            <person name="Brandl J."/>
            <person name="Frisvad J.C."/>
            <person name="Nielsen K.F."/>
            <person name="Lyhne E.K."/>
            <person name="Kogle M.E."/>
            <person name="Kuo A."/>
            <person name="Riley R."/>
            <person name="Clum A."/>
            <person name="Nolan M."/>
            <person name="Lipzen A."/>
            <person name="Salamov A."/>
            <person name="Henrissat B."/>
            <person name="Wiebenga A."/>
            <person name="De vries R.P."/>
            <person name="Grigoriev I.V."/>
            <person name="Mortensen U.H."/>
            <person name="Andersen M.R."/>
            <person name="Baker S.E."/>
        </authorList>
    </citation>
    <scope>NUCLEOTIDE SEQUENCE [LARGE SCALE GENOMIC DNA]</scope>
    <source>
        <strain evidence="8 9">CBS 114.80</strain>
    </source>
</reference>
<dbReference type="PROSITE" id="PS00080">
    <property type="entry name" value="MULTICOPPER_OXIDASE2"/>
    <property type="match status" value="1"/>
</dbReference>
<dbReference type="InterPro" id="IPR001117">
    <property type="entry name" value="Cu-oxidase_2nd"/>
</dbReference>
<dbReference type="AlphaFoldDB" id="A0A2V5IRH0"/>
<name>A0A2V5IRH0_9EURO</name>
<evidence type="ECO:0000259" key="6">
    <source>
        <dbReference type="Pfam" id="PF07731"/>
    </source>
</evidence>
<gene>
    <name evidence="8" type="ORF">BP00DRAFT_475646</name>
</gene>
<dbReference type="Pfam" id="PF00394">
    <property type="entry name" value="Cu-oxidase"/>
    <property type="match status" value="1"/>
</dbReference>
<accession>A0A2V5IRH0</accession>
<dbReference type="SUPFAM" id="SSF49503">
    <property type="entry name" value="Cupredoxins"/>
    <property type="match status" value="3"/>
</dbReference>
<proteinExistence type="inferred from homology"/>
<feature type="domain" description="Plastocyanin-like" evidence="7">
    <location>
        <begin position="80"/>
        <end position="193"/>
    </location>
</feature>
<keyword evidence="3" id="KW-0560">Oxidoreductase</keyword>
<dbReference type="InterPro" id="IPR011707">
    <property type="entry name" value="Cu-oxidase-like_N"/>
</dbReference>
<evidence type="ECO:0000313" key="8">
    <source>
        <dbReference type="EMBL" id="PYI31200.1"/>
    </source>
</evidence>
<dbReference type="GO" id="GO:0005507">
    <property type="term" value="F:copper ion binding"/>
    <property type="evidence" value="ECO:0007669"/>
    <property type="project" value="InterPro"/>
</dbReference>
<feature type="domain" description="Plastocyanin-like" evidence="5">
    <location>
        <begin position="203"/>
        <end position="355"/>
    </location>
</feature>
<dbReference type="PROSITE" id="PS00079">
    <property type="entry name" value="MULTICOPPER_OXIDASE1"/>
    <property type="match status" value="1"/>
</dbReference>
<evidence type="ECO:0000259" key="5">
    <source>
        <dbReference type="Pfam" id="PF00394"/>
    </source>
</evidence>
<dbReference type="Pfam" id="PF07732">
    <property type="entry name" value="Cu-oxidase_3"/>
    <property type="match status" value="1"/>
</dbReference>
<dbReference type="EMBL" id="KZ825506">
    <property type="protein sequence ID" value="PYI31200.1"/>
    <property type="molecule type" value="Genomic_DNA"/>
</dbReference>
<evidence type="ECO:0000259" key="7">
    <source>
        <dbReference type="Pfam" id="PF07732"/>
    </source>
</evidence>
<dbReference type="InterPro" id="IPR011706">
    <property type="entry name" value="Cu-oxidase_C"/>
</dbReference>